<organism evidence="1 2">
    <name type="scientific">Anthropogastromicrobium aceti</name>
    <dbReference type="NCBI Taxonomy" id="2981768"/>
    <lineage>
        <taxon>Bacteria</taxon>
        <taxon>Bacillati</taxon>
        <taxon>Bacillota</taxon>
        <taxon>Clostridia</taxon>
        <taxon>Lachnospirales</taxon>
        <taxon>Lachnospiraceae</taxon>
        <taxon>Anthropogastromicrobium</taxon>
    </lineage>
</organism>
<dbReference type="AlphaFoldDB" id="A0AAE3JDH2"/>
<comment type="caution">
    <text evidence="1">The sequence shown here is derived from an EMBL/GenBank/DDBJ whole genome shotgun (WGS) entry which is preliminary data.</text>
</comment>
<dbReference type="EMBL" id="JAJEQN010000052">
    <property type="protein sequence ID" value="MCC2222834.1"/>
    <property type="molecule type" value="Genomic_DNA"/>
</dbReference>
<evidence type="ECO:0000313" key="2">
    <source>
        <dbReference type="Proteomes" id="UP001198200"/>
    </source>
</evidence>
<protein>
    <submittedName>
        <fullName evidence="1">Uncharacterized protein</fullName>
    </submittedName>
</protein>
<evidence type="ECO:0000313" key="1">
    <source>
        <dbReference type="EMBL" id="MCC2222834.1"/>
    </source>
</evidence>
<dbReference type="RefSeq" id="WP_308732419.1">
    <property type="nucleotide sequence ID" value="NZ_JAJEQN010000052.1"/>
</dbReference>
<reference evidence="1 2" key="1">
    <citation type="submission" date="2021-10" db="EMBL/GenBank/DDBJ databases">
        <title>Anaerobic single-cell dispensing facilitates the cultivation of human gut bacteria.</title>
        <authorList>
            <person name="Afrizal A."/>
        </authorList>
    </citation>
    <scope>NUCLEOTIDE SEQUENCE [LARGE SCALE GENOMIC DNA]</scope>
    <source>
        <strain evidence="1 2">CLA-AA-H224</strain>
    </source>
</reference>
<gene>
    <name evidence="1" type="ORF">LKD48_14600</name>
</gene>
<dbReference type="Proteomes" id="UP001198200">
    <property type="component" value="Unassembled WGS sequence"/>
</dbReference>
<keyword evidence="2" id="KW-1185">Reference proteome</keyword>
<name>A0AAE3JDH2_9FIRM</name>
<accession>A0AAE3JDH2</accession>
<proteinExistence type="predicted"/>
<sequence>MTDVCKVFDAVLLTSLERGQMNLSLAVHTKDCSRSLQADELAQYVGFTEDEVKKLCEKYNRDFDKVKKWYDGYLLKGI</sequence>